<comment type="similarity">
    <text evidence="5">Belongs to the zinc-containing alcohol dehydrogenase family.</text>
</comment>
<keyword evidence="2 5" id="KW-0479">Metal-binding</keyword>
<feature type="region of interest" description="Disordered" evidence="6">
    <location>
        <begin position="21"/>
        <end position="40"/>
    </location>
</feature>
<dbReference type="PANTHER" id="PTHR42813">
    <property type="entry name" value="ZINC-TYPE ALCOHOL DEHYDROGENASE-LIKE"/>
    <property type="match status" value="1"/>
</dbReference>
<dbReference type="InterPro" id="IPR036291">
    <property type="entry name" value="NAD(P)-bd_dom_sf"/>
</dbReference>
<feature type="domain" description="Alcohol dehydrogenase-like C-terminal" evidence="7">
    <location>
        <begin position="200"/>
        <end position="329"/>
    </location>
</feature>
<dbReference type="PANTHER" id="PTHR42813:SF2">
    <property type="entry name" value="DEHYDROGENASE, ZINC-CONTAINING, PUTATIVE (AFU_ORTHOLOGUE AFUA_2G02810)-RELATED"/>
    <property type="match status" value="1"/>
</dbReference>
<dbReference type="SUPFAM" id="SSF51735">
    <property type="entry name" value="NAD(P)-binding Rossmann-fold domains"/>
    <property type="match status" value="1"/>
</dbReference>
<dbReference type="CDD" id="cd08284">
    <property type="entry name" value="FDH_like_2"/>
    <property type="match status" value="1"/>
</dbReference>
<organism evidence="9 10">
    <name type="scientific">Thyridium curvatum</name>
    <dbReference type="NCBI Taxonomy" id="1093900"/>
    <lineage>
        <taxon>Eukaryota</taxon>
        <taxon>Fungi</taxon>
        <taxon>Dikarya</taxon>
        <taxon>Ascomycota</taxon>
        <taxon>Pezizomycotina</taxon>
        <taxon>Sordariomycetes</taxon>
        <taxon>Sordariomycetidae</taxon>
        <taxon>Thyridiales</taxon>
        <taxon>Thyridiaceae</taxon>
        <taxon>Thyridium</taxon>
    </lineage>
</organism>
<evidence type="ECO:0000256" key="6">
    <source>
        <dbReference type="SAM" id="MobiDB-lite"/>
    </source>
</evidence>
<dbReference type="InParanoid" id="A0A507AQ72"/>
<dbReference type="InterPro" id="IPR002328">
    <property type="entry name" value="ADH_Zn_CS"/>
</dbReference>
<dbReference type="Gene3D" id="3.40.50.720">
    <property type="entry name" value="NAD(P)-binding Rossmann-like Domain"/>
    <property type="match status" value="1"/>
</dbReference>
<dbReference type="GO" id="GO:0008270">
    <property type="term" value="F:zinc ion binding"/>
    <property type="evidence" value="ECO:0007669"/>
    <property type="project" value="InterPro"/>
</dbReference>
<dbReference type="PROSITE" id="PS00059">
    <property type="entry name" value="ADH_ZINC"/>
    <property type="match status" value="1"/>
</dbReference>
<evidence type="ECO:0008006" key="11">
    <source>
        <dbReference type="Google" id="ProtNLM"/>
    </source>
</evidence>
<evidence type="ECO:0000259" key="7">
    <source>
        <dbReference type="Pfam" id="PF00107"/>
    </source>
</evidence>
<dbReference type="InterPro" id="IPR011032">
    <property type="entry name" value="GroES-like_sf"/>
</dbReference>
<dbReference type="Pfam" id="PF08240">
    <property type="entry name" value="ADH_N"/>
    <property type="match status" value="1"/>
</dbReference>
<evidence type="ECO:0000259" key="8">
    <source>
        <dbReference type="Pfam" id="PF08240"/>
    </source>
</evidence>
<dbReference type="SUPFAM" id="SSF50129">
    <property type="entry name" value="GroES-like"/>
    <property type="match status" value="1"/>
</dbReference>
<dbReference type="InterPro" id="IPR013154">
    <property type="entry name" value="ADH-like_N"/>
</dbReference>
<keyword evidence="4" id="KW-0560">Oxidoreductase</keyword>
<reference evidence="9 10" key="1">
    <citation type="submission" date="2019-06" db="EMBL/GenBank/DDBJ databases">
        <title>Draft genome sequence of the filamentous fungus Phialemoniopsis curvata isolated from diesel fuel.</title>
        <authorList>
            <person name="Varaljay V.A."/>
            <person name="Lyon W.J."/>
            <person name="Crouch A.L."/>
            <person name="Drake C.E."/>
            <person name="Hollomon J.M."/>
            <person name="Nadeau L.J."/>
            <person name="Nunn H.S."/>
            <person name="Stevenson B.S."/>
            <person name="Bojanowski C.L."/>
            <person name="Crookes-Goodson W.J."/>
        </authorList>
    </citation>
    <scope>NUCLEOTIDE SEQUENCE [LARGE SCALE GENOMIC DNA]</scope>
    <source>
        <strain evidence="9 10">D216</strain>
    </source>
</reference>
<dbReference type="STRING" id="1093900.A0A507AQ72"/>
<dbReference type="AlphaFoldDB" id="A0A507AQ72"/>
<dbReference type="Proteomes" id="UP000319257">
    <property type="component" value="Unassembled WGS sequence"/>
</dbReference>
<evidence type="ECO:0000313" key="10">
    <source>
        <dbReference type="Proteomes" id="UP000319257"/>
    </source>
</evidence>
<keyword evidence="3 5" id="KW-0862">Zinc</keyword>
<dbReference type="Gene3D" id="3.90.180.10">
    <property type="entry name" value="Medium-chain alcohol dehydrogenases, catalytic domain"/>
    <property type="match status" value="1"/>
</dbReference>
<feature type="domain" description="Alcohol dehydrogenase-like N-terminal" evidence="8">
    <location>
        <begin position="43"/>
        <end position="147"/>
    </location>
</feature>
<evidence type="ECO:0000256" key="5">
    <source>
        <dbReference type="RuleBase" id="RU361277"/>
    </source>
</evidence>
<dbReference type="Pfam" id="PF00107">
    <property type="entry name" value="ADH_zinc_N"/>
    <property type="match status" value="1"/>
</dbReference>
<name>A0A507AQ72_9PEZI</name>
<dbReference type="GeneID" id="41974684"/>
<evidence type="ECO:0000256" key="1">
    <source>
        <dbReference type="ARBA" id="ARBA00001947"/>
    </source>
</evidence>
<dbReference type="InterPro" id="IPR013149">
    <property type="entry name" value="ADH-like_C"/>
</dbReference>
<gene>
    <name evidence="9" type="ORF">E0L32_007237</name>
</gene>
<evidence type="ECO:0000256" key="2">
    <source>
        <dbReference type="ARBA" id="ARBA00022723"/>
    </source>
</evidence>
<dbReference type="OrthoDB" id="442947at2759"/>
<comment type="caution">
    <text evidence="9">The sequence shown here is derived from an EMBL/GenBank/DDBJ whole genome shotgun (WGS) entry which is preliminary data.</text>
</comment>
<evidence type="ECO:0000256" key="4">
    <source>
        <dbReference type="ARBA" id="ARBA00023002"/>
    </source>
</evidence>
<evidence type="ECO:0000256" key="3">
    <source>
        <dbReference type="ARBA" id="ARBA00022833"/>
    </source>
</evidence>
<dbReference type="RefSeq" id="XP_030993833.1">
    <property type="nucleotide sequence ID" value="XM_031141959.1"/>
</dbReference>
<keyword evidence="10" id="KW-1185">Reference proteome</keyword>
<comment type="cofactor">
    <cofactor evidence="1 5">
        <name>Zn(2+)</name>
        <dbReference type="ChEBI" id="CHEBI:29105"/>
    </cofactor>
</comment>
<proteinExistence type="inferred from homology"/>
<sequence length="367" mass="39649">MATQKTMKAVVFGGVRKVSVEDRPVPQRESPPSSPSSVHVQDEKDVILKVHATALCGSELHTYRGLDPHAAAGFIMGHEFTGEVVEAGSAVKTLEVGDKVVVPFTTSCGECFYCKLGASARCANGLLFGCAKLDGGQAEYVRVPLADGTAVKAPAEVDDRALILMGDIFPTGFFGARNAFRWIEPQRPSDATVVVIGCGPVGLCAIVAALEYKPRHLFAVDSVESRLELARGLGAEPLNFMTDAEGMRRRVLEVTEGRGADAVVEVVGLTPAMRTAYDLIRPFGVISSIGVHHGEIPFHGDDGYNKNVRLLMGRCPVRSIFPDALKVLAKQQHLFSFMFEKITPLSDAVEAYDLFDKMKVQKIVFTP</sequence>
<dbReference type="EMBL" id="SKBQ01000043">
    <property type="protein sequence ID" value="TPX12122.1"/>
    <property type="molecule type" value="Genomic_DNA"/>
</dbReference>
<accession>A0A507AQ72</accession>
<evidence type="ECO:0000313" key="9">
    <source>
        <dbReference type="EMBL" id="TPX12122.1"/>
    </source>
</evidence>
<dbReference type="GO" id="GO:0016491">
    <property type="term" value="F:oxidoreductase activity"/>
    <property type="evidence" value="ECO:0007669"/>
    <property type="project" value="UniProtKB-KW"/>
</dbReference>
<protein>
    <recommendedName>
        <fullName evidence="11">Alcohol dehydrogenase</fullName>
    </recommendedName>
</protein>